<dbReference type="AlphaFoldDB" id="A0A9P8VWK9"/>
<evidence type="ECO:0000313" key="2">
    <source>
        <dbReference type="Proteomes" id="UP000777438"/>
    </source>
</evidence>
<protein>
    <submittedName>
        <fullName evidence="1">Uncharacterized protein</fullName>
    </submittedName>
</protein>
<accession>A0A9P8VWK9</accession>
<comment type="caution">
    <text evidence="1">The sequence shown here is derived from an EMBL/GenBank/DDBJ whole genome shotgun (WGS) entry which is preliminary data.</text>
</comment>
<name>A0A9P8VWK9_9HYPO</name>
<proteinExistence type="predicted"/>
<dbReference type="OrthoDB" id="5244761at2759"/>
<sequence length="58" mass="6736">LLSYEDEMPHPKMSFVEGYDQRVLDSHLCQLYLRTHLNSTKKGPKEEFRNVSLVANAV</sequence>
<organism evidence="1 2">
    <name type="scientific">Thelonectria olida</name>
    <dbReference type="NCBI Taxonomy" id="1576542"/>
    <lineage>
        <taxon>Eukaryota</taxon>
        <taxon>Fungi</taxon>
        <taxon>Dikarya</taxon>
        <taxon>Ascomycota</taxon>
        <taxon>Pezizomycotina</taxon>
        <taxon>Sordariomycetes</taxon>
        <taxon>Hypocreomycetidae</taxon>
        <taxon>Hypocreales</taxon>
        <taxon>Nectriaceae</taxon>
        <taxon>Thelonectria</taxon>
    </lineage>
</organism>
<keyword evidence="2" id="KW-1185">Reference proteome</keyword>
<evidence type="ECO:0000313" key="1">
    <source>
        <dbReference type="EMBL" id="KAH6881030.1"/>
    </source>
</evidence>
<feature type="non-terminal residue" evidence="1">
    <location>
        <position position="1"/>
    </location>
</feature>
<feature type="non-terminal residue" evidence="1">
    <location>
        <position position="58"/>
    </location>
</feature>
<dbReference type="EMBL" id="JAGPYM010000024">
    <property type="protein sequence ID" value="KAH6881030.1"/>
    <property type="molecule type" value="Genomic_DNA"/>
</dbReference>
<reference evidence="1 2" key="1">
    <citation type="journal article" date="2021" name="Nat. Commun.">
        <title>Genetic determinants of endophytism in the Arabidopsis root mycobiome.</title>
        <authorList>
            <person name="Mesny F."/>
            <person name="Miyauchi S."/>
            <person name="Thiergart T."/>
            <person name="Pickel B."/>
            <person name="Atanasova L."/>
            <person name="Karlsson M."/>
            <person name="Huettel B."/>
            <person name="Barry K.W."/>
            <person name="Haridas S."/>
            <person name="Chen C."/>
            <person name="Bauer D."/>
            <person name="Andreopoulos W."/>
            <person name="Pangilinan J."/>
            <person name="LaButti K."/>
            <person name="Riley R."/>
            <person name="Lipzen A."/>
            <person name="Clum A."/>
            <person name="Drula E."/>
            <person name="Henrissat B."/>
            <person name="Kohler A."/>
            <person name="Grigoriev I.V."/>
            <person name="Martin F.M."/>
            <person name="Hacquard S."/>
        </authorList>
    </citation>
    <scope>NUCLEOTIDE SEQUENCE [LARGE SCALE GENOMIC DNA]</scope>
    <source>
        <strain evidence="1 2">MPI-CAGE-CH-0241</strain>
    </source>
</reference>
<gene>
    <name evidence="1" type="ORF">B0T10DRAFT_379275</name>
</gene>
<dbReference type="Proteomes" id="UP000777438">
    <property type="component" value="Unassembled WGS sequence"/>
</dbReference>